<dbReference type="RefSeq" id="WP_350260784.1">
    <property type="nucleotide sequence ID" value="NZ_CP158292.1"/>
</dbReference>
<sequence length="64" mass="7093">MNLTYEDSQVIASYYVADHPNHRGPVIIDLENLEELHMRSAASHVHLALLFASGKLFSGKRAAS</sequence>
<reference evidence="1" key="1">
    <citation type="submission" date="2024-06" db="EMBL/GenBank/DDBJ databases">
        <title>Multiomics insights into the TNT degradation mechanism by Pantoea sp. BJ2 isolated from an ammunition destruction site.</title>
        <authorList>
            <person name="Luo J."/>
        </authorList>
    </citation>
    <scope>NUCLEOTIDE SEQUENCE</scope>
    <source>
        <strain evidence="1">BJ2</strain>
    </source>
</reference>
<dbReference type="AlphaFoldDB" id="A0AAU7TRC4"/>
<evidence type="ECO:0000313" key="1">
    <source>
        <dbReference type="EMBL" id="XBV43246.1"/>
    </source>
</evidence>
<accession>A0AAU7TRC4</accession>
<gene>
    <name evidence="1" type="ORF">AAF463_11495</name>
</gene>
<organism evidence="1">
    <name type="scientific">Pantoea sp. BJ2</name>
    <dbReference type="NCBI Taxonomy" id="3141322"/>
    <lineage>
        <taxon>Bacteria</taxon>
        <taxon>Pseudomonadati</taxon>
        <taxon>Pseudomonadota</taxon>
        <taxon>Gammaproteobacteria</taxon>
        <taxon>Enterobacterales</taxon>
        <taxon>Erwiniaceae</taxon>
        <taxon>Pantoea</taxon>
    </lineage>
</organism>
<dbReference type="EMBL" id="CP158292">
    <property type="protein sequence ID" value="XBV43246.1"/>
    <property type="molecule type" value="Genomic_DNA"/>
</dbReference>
<proteinExistence type="predicted"/>
<name>A0AAU7TRC4_9GAMM</name>
<protein>
    <submittedName>
        <fullName evidence="1">Uncharacterized protein</fullName>
    </submittedName>
</protein>